<proteinExistence type="predicted"/>
<keyword evidence="1" id="KW-0812">Transmembrane</keyword>
<evidence type="ECO:0000313" key="2">
    <source>
        <dbReference type="EMBL" id="SDQ54399.1"/>
    </source>
</evidence>
<reference evidence="3" key="1">
    <citation type="submission" date="2016-10" db="EMBL/GenBank/DDBJ databases">
        <authorList>
            <person name="Varghese N."/>
            <person name="Submissions S."/>
        </authorList>
    </citation>
    <scope>NUCLEOTIDE SEQUENCE [LARGE SCALE GENOMIC DNA]</scope>
    <source>
        <strain evidence="3">DSM 44142</strain>
    </source>
</reference>
<keyword evidence="1" id="KW-0472">Membrane</keyword>
<dbReference type="AlphaFoldDB" id="A0A1H1BR76"/>
<keyword evidence="3" id="KW-1185">Reference proteome</keyword>
<name>A0A1H1BR76_9ACTN</name>
<gene>
    <name evidence="2" type="ORF">SAMN04489765_0814</name>
</gene>
<sequence length="171" mass="17829">MLGVGVVVPGSSGVASACSCASVEVPKELTVVNGVVEKQLIGDRAVDLQVRVTSMHGAPPERVTVIRAESGRYSSCGDDYLDGQEVRLVVKPGGPRWVHPICSNAVLSRADAPDVTGVPPGPGAEEHRLPGPPLSWWNVAKQSYWSGPALVALALVLGLGLVVVLARRPRG</sequence>
<dbReference type="EMBL" id="FNLF01000002">
    <property type="protein sequence ID" value="SDQ54399.1"/>
    <property type="molecule type" value="Genomic_DNA"/>
</dbReference>
<feature type="transmembrane region" description="Helical" evidence="1">
    <location>
        <begin position="144"/>
        <end position="166"/>
    </location>
</feature>
<evidence type="ECO:0000256" key="1">
    <source>
        <dbReference type="SAM" id="Phobius"/>
    </source>
</evidence>
<keyword evidence="1" id="KW-1133">Transmembrane helix</keyword>
<accession>A0A1H1BR76</accession>
<organism evidence="2 3">
    <name type="scientific">Tsukamurella pulmonis</name>
    <dbReference type="NCBI Taxonomy" id="47312"/>
    <lineage>
        <taxon>Bacteria</taxon>
        <taxon>Bacillati</taxon>
        <taxon>Actinomycetota</taxon>
        <taxon>Actinomycetes</taxon>
        <taxon>Mycobacteriales</taxon>
        <taxon>Tsukamurellaceae</taxon>
        <taxon>Tsukamurella</taxon>
    </lineage>
</organism>
<protein>
    <recommendedName>
        <fullName evidence="4">Tissue inhibitor of metalloproteinase</fullName>
    </recommendedName>
</protein>
<evidence type="ECO:0008006" key="4">
    <source>
        <dbReference type="Google" id="ProtNLM"/>
    </source>
</evidence>
<dbReference type="Proteomes" id="UP000183053">
    <property type="component" value="Unassembled WGS sequence"/>
</dbReference>
<evidence type="ECO:0000313" key="3">
    <source>
        <dbReference type="Proteomes" id="UP000183053"/>
    </source>
</evidence>